<reference evidence="1" key="1">
    <citation type="submission" date="2019-08" db="EMBL/GenBank/DDBJ databases">
        <authorList>
            <person name="Kucharzyk K."/>
            <person name="Murdoch R.W."/>
            <person name="Higgins S."/>
            <person name="Loffler F."/>
        </authorList>
    </citation>
    <scope>NUCLEOTIDE SEQUENCE</scope>
</reference>
<dbReference type="AlphaFoldDB" id="A0A645BY34"/>
<protein>
    <submittedName>
        <fullName evidence="1">Uncharacterized protein</fullName>
    </submittedName>
</protein>
<organism evidence="1">
    <name type="scientific">bioreactor metagenome</name>
    <dbReference type="NCBI Taxonomy" id="1076179"/>
    <lineage>
        <taxon>unclassified sequences</taxon>
        <taxon>metagenomes</taxon>
        <taxon>ecological metagenomes</taxon>
    </lineage>
</organism>
<comment type="caution">
    <text evidence="1">The sequence shown here is derived from an EMBL/GenBank/DDBJ whole genome shotgun (WGS) entry which is preliminary data.</text>
</comment>
<gene>
    <name evidence="1" type="ORF">SDC9_117381</name>
</gene>
<sequence>MKTGYVTIKFDVGNGTIEDKLSYFGNNDPGMWIHEWLHTVGEVYYTSRGCVLPKQAGDGFRVHAAEIYNYKFPWLDWYRDFISARVKDTSYGYVGIGPEMLLKCSLREEAGNMCNE</sequence>
<name>A0A645BY34_9ZZZZ</name>
<proteinExistence type="predicted"/>
<accession>A0A645BY34</accession>
<dbReference type="EMBL" id="VSSQ01023468">
    <property type="protein sequence ID" value="MPM70426.1"/>
    <property type="molecule type" value="Genomic_DNA"/>
</dbReference>
<evidence type="ECO:0000313" key="1">
    <source>
        <dbReference type="EMBL" id="MPM70426.1"/>
    </source>
</evidence>